<dbReference type="PANTHER" id="PTHR33327:SF3">
    <property type="entry name" value="RNA-DIRECTED DNA POLYMERASE"/>
    <property type="match status" value="1"/>
</dbReference>
<evidence type="ECO:0000256" key="1">
    <source>
        <dbReference type="SAM" id="MobiDB-lite"/>
    </source>
</evidence>
<organism evidence="3 4">
    <name type="scientific">Spodoptera litura</name>
    <name type="common">Asian cotton leafworm</name>
    <dbReference type="NCBI Taxonomy" id="69820"/>
    <lineage>
        <taxon>Eukaryota</taxon>
        <taxon>Metazoa</taxon>
        <taxon>Ecdysozoa</taxon>
        <taxon>Arthropoda</taxon>
        <taxon>Hexapoda</taxon>
        <taxon>Insecta</taxon>
        <taxon>Pterygota</taxon>
        <taxon>Neoptera</taxon>
        <taxon>Endopterygota</taxon>
        <taxon>Lepidoptera</taxon>
        <taxon>Glossata</taxon>
        <taxon>Ditrysia</taxon>
        <taxon>Noctuoidea</taxon>
        <taxon>Noctuidae</taxon>
        <taxon>Amphipyrinae</taxon>
        <taxon>Spodoptera</taxon>
    </lineage>
</organism>
<accession>A0A9J7EWA7</accession>
<dbReference type="GeneID" id="111364226"/>
<dbReference type="AlphaFoldDB" id="A0A9J7EWA7"/>
<sequence length="285" mass="32369">MAESDAYADCKDVPVISGHTAAVGMPLRCPPFCPDEPALWFAQLEGQFILSRITSDSTKFYYASTQLETKYAIHVSEIITNPPEENKFNKLKTELVKRLSASQEKRIQQLLIHEELGDRKPSQFLRHLQKLAGPSGAAEFVKSIWTARLPQNVQTVIASQITELQVEQLAEIADREAEIAPMKPQIACTSASTTTDSSDLAKQVSELTKQVALLTSRWGNRERQRSRSRSRSRCDYRRYERSKHRPQQPPQNHPHCFYHFTYGDKAQKCKQPCSFSAENKKGGRM</sequence>
<evidence type="ECO:0000313" key="3">
    <source>
        <dbReference type="Proteomes" id="UP000301870"/>
    </source>
</evidence>
<proteinExistence type="predicted"/>
<keyword evidence="3" id="KW-1185">Reference proteome</keyword>
<dbReference type="InterPro" id="IPR055469">
    <property type="entry name" value="DUF7041"/>
</dbReference>
<dbReference type="OrthoDB" id="6260718at2759"/>
<dbReference type="PANTHER" id="PTHR33327">
    <property type="entry name" value="ENDONUCLEASE"/>
    <property type="match status" value="1"/>
</dbReference>
<evidence type="ECO:0000313" key="4">
    <source>
        <dbReference type="RefSeq" id="XP_022836850.1"/>
    </source>
</evidence>
<protein>
    <submittedName>
        <fullName evidence="4">Uncharacterized protein LOC111364226</fullName>
    </submittedName>
</protein>
<gene>
    <name evidence="4" type="primary">LOC111364226</name>
</gene>
<name>A0A9J7EWA7_SPOLT</name>
<dbReference type="Proteomes" id="UP000301870">
    <property type="component" value="Unplaced"/>
</dbReference>
<feature type="domain" description="DUF7041" evidence="2">
    <location>
        <begin position="30"/>
        <end position="111"/>
    </location>
</feature>
<dbReference type="KEGG" id="sliu:111364226"/>
<dbReference type="Pfam" id="PF23055">
    <property type="entry name" value="DUF7041"/>
    <property type="match status" value="1"/>
</dbReference>
<evidence type="ECO:0000259" key="2">
    <source>
        <dbReference type="Pfam" id="PF23055"/>
    </source>
</evidence>
<dbReference type="RefSeq" id="XP_022836850.1">
    <property type="nucleotide sequence ID" value="XM_022981082.1"/>
</dbReference>
<feature type="region of interest" description="Disordered" evidence="1">
    <location>
        <begin position="218"/>
        <end position="254"/>
    </location>
</feature>
<reference evidence="4" key="1">
    <citation type="submission" date="2025-08" db="UniProtKB">
        <authorList>
            <consortium name="RefSeq"/>
        </authorList>
    </citation>
    <scope>IDENTIFICATION</scope>
    <source>
        <strain evidence="4">Ishihara</strain>
        <tissue evidence="4">Whole body</tissue>
    </source>
</reference>